<evidence type="ECO:0000313" key="4">
    <source>
        <dbReference type="Proteomes" id="UP001597218"/>
    </source>
</evidence>
<reference evidence="4" key="1">
    <citation type="journal article" date="2019" name="Int. J. Syst. Evol. Microbiol.">
        <title>The Global Catalogue of Microorganisms (GCM) 10K type strain sequencing project: providing services to taxonomists for standard genome sequencing and annotation.</title>
        <authorList>
            <consortium name="The Broad Institute Genomics Platform"/>
            <consortium name="The Broad Institute Genome Sequencing Center for Infectious Disease"/>
            <person name="Wu L."/>
            <person name="Ma J."/>
        </authorList>
    </citation>
    <scope>NUCLEOTIDE SEQUENCE [LARGE SCALE GENOMIC DNA]</scope>
    <source>
        <strain evidence="4">CGMCC 4.7177</strain>
    </source>
</reference>
<protein>
    <submittedName>
        <fullName evidence="3">Permease prefix domain 1-containing protein</fullName>
    </submittedName>
</protein>
<sequence>MNKIRKHIDKVFSKYPKTNETLDLKEEVIGNLEAEIEDLQNSGVSFEEAFHVSIEKMPDFAEVIEGSKSVDKNKLVFGMLQWMLIYLLVTWIITMPLSIIGNFRNVSFLLFFAIIIVSGIYGLLVITRDLIVKGITHIDLFKVAKVKKTVWIIWGLFLLIAWGGITGLHFASNIWYSNPITISGPYQFANIFALYALPLITIIVPLLSNRLEKTITQYEEGEKI</sequence>
<keyword evidence="2" id="KW-1133">Transmembrane helix</keyword>
<dbReference type="RefSeq" id="WP_381535703.1">
    <property type="nucleotide sequence ID" value="NZ_JBHUGI010000006.1"/>
</dbReference>
<keyword evidence="1" id="KW-0175">Coiled coil</keyword>
<feature type="coiled-coil region" evidence="1">
    <location>
        <begin position="22"/>
        <end position="49"/>
    </location>
</feature>
<dbReference type="InterPro" id="IPR047928">
    <property type="entry name" value="Perm_prefix_1"/>
</dbReference>
<gene>
    <name evidence="3" type="ORF">ACFSFY_03085</name>
</gene>
<evidence type="ECO:0000256" key="2">
    <source>
        <dbReference type="SAM" id="Phobius"/>
    </source>
</evidence>
<comment type="caution">
    <text evidence="3">The sequence shown here is derived from an EMBL/GenBank/DDBJ whole genome shotgun (WGS) entry which is preliminary data.</text>
</comment>
<feature type="transmembrane region" description="Helical" evidence="2">
    <location>
        <begin position="151"/>
        <end position="176"/>
    </location>
</feature>
<keyword evidence="4" id="KW-1185">Reference proteome</keyword>
<name>A0ABW4SF55_9BACL</name>
<proteinExistence type="predicted"/>
<keyword evidence="2" id="KW-0812">Transmembrane</keyword>
<organism evidence="3 4">
    <name type="scientific">Sporosarcina siberiensis</name>
    <dbReference type="NCBI Taxonomy" id="1365606"/>
    <lineage>
        <taxon>Bacteria</taxon>
        <taxon>Bacillati</taxon>
        <taxon>Bacillota</taxon>
        <taxon>Bacilli</taxon>
        <taxon>Bacillales</taxon>
        <taxon>Caryophanaceae</taxon>
        <taxon>Sporosarcina</taxon>
    </lineage>
</organism>
<dbReference type="NCBIfam" id="NF038403">
    <property type="entry name" value="perm_prefix_1"/>
    <property type="match status" value="1"/>
</dbReference>
<feature type="transmembrane region" description="Helical" evidence="2">
    <location>
        <begin position="188"/>
        <end position="207"/>
    </location>
</feature>
<keyword evidence="2" id="KW-0472">Membrane</keyword>
<feature type="transmembrane region" description="Helical" evidence="2">
    <location>
        <begin position="75"/>
        <end position="100"/>
    </location>
</feature>
<dbReference type="EMBL" id="JBHUGI010000006">
    <property type="protein sequence ID" value="MFD1927044.1"/>
    <property type="molecule type" value="Genomic_DNA"/>
</dbReference>
<dbReference type="Proteomes" id="UP001597218">
    <property type="component" value="Unassembled WGS sequence"/>
</dbReference>
<feature type="transmembrane region" description="Helical" evidence="2">
    <location>
        <begin position="106"/>
        <end position="131"/>
    </location>
</feature>
<accession>A0ABW4SF55</accession>
<evidence type="ECO:0000256" key="1">
    <source>
        <dbReference type="SAM" id="Coils"/>
    </source>
</evidence>
<evidence type="ECO:0000313" key="3">
    <source>
        <dbReference type="EMBL" id="MFD1927044.1"/>
    </source>
</evidence>